<feature type="region of interest" description="Disordered" evidence="1">
    <location>
        <begin position="222"/>
        <end position="247"/>
    </location>
</feature>
<dbReference type="Proteomes" id="UP001412067">
    <property type="component" value="Unassembled WGS sequence"/>
</dbReference>
<dbReference type="EMBL" id="JBBWWR010000018">
    <property type="protein sequence ID" value="KAK8944065.1"/>
    <property type="molecule type" value="Genomic_DNA"/>
</dbReference>
<comment type="caution">
    <text evidence="3">The sequence shown here is derived from an EMBL/GenBank/DDBJ whole genome shotgun (WGS) entry which is preliminary data.</text>
</comment>
<accession>A0ABR2LLP9</accession>
<evidence type="ECO:0000313" key="3">
    <source>
        <dbReference type="EMBL" id="KAK8944065.1"/>
    </source>
</evidence>
<evidence type="ECO:0000256" key="1">
    <source>
        <dbReference type="SAM" id="MobiDB-lite"/>
    </source>
</evidence>
<reference evidence="3 4" key="1">
    <citation type="journal article" date="2022" name="Nat. Plants">
        <title>Genomes of leafy and leafless Platanthera orchids illuminate the evolution of mycoheterotrophy.</title>
        <authorList>
            <person name="Li M.H."/>
            <person name="Liu K.W."/>
            <person name="Li Z."/>
            <person name="Lu H.C."/>
            <person name="Ye Q.L."/>
            <person name="Zhang D."/>
            <person name="Wang J.Y."/>
            <person name="Li Y.F."/>
            <person name="Zhong Z.M."/>
            <person name="Liu X."/>
            <person name="Yu X."/>
            <person name="Liu D.K."/>
            <person name="Tu X.D."/>
            <person name="Liu B."/>
            <person name="Hao Y."/>
            <person name="Liao X.Y."/>
            <person name="Jiang Y.T."/>
            <person name="Sun W.H."/>
            <person name="Chen J."/>
            <person name="Chen Y.Q."/>
            <person name="Ai Y."/>
            <person name="Zhai J.W."/>
            <person name="Wu S.S."/>
            <person name="Zhou Z."/>
            <person name="Hsiao Y.Y."/>
            <person name="Wu W.L."/>
            <person name="Chen Y.Y."/>
            <person name="Lin Y.F."/>
            <person name="Hsu J.L."/>
            <person name="Li C.Y."/>
            <person name="Wang Z.W."/>
            <person name="Zhao X."/>
            <person name="Zhong W.Y."/>
            <person name="Ma X.K."/>
            <person name="Ma L."/>
            <person name="Huang J."/>
            <person name="Chen G.Z."/>
            <person name="Huang M.Z."/>
            <person name="Huang L."/>
            <person name="Peng D.H."/>
            <person name="Luo Y.B."/>
            <person name="Zou S.Q."/>
            <person name="Chen S.P."/>
            <person name="Lan S."/>
            <person name="Tsai W.C."/>
            <person name="Van de Peer Y."/>
            <person name="Liu Z.J."/>
        </authorList>
    </citation>
    <scope>NUCLEOTIDE SEQUENCE [LARGE SCALE GENOMIC DNA]</scope>
    <source>
        <strain evidence="3">Lor288</strain>
    </source>
</reference>
<keyword evidence="4" id="KW-1185">Reference proteome</keyword>
<organism evidence="3 4">
    <name type="scientific">Platanthera guangdongensis</name>
    <dbReference type="NCBI Taxonomy" id="2320717"/>
    <lineage>
        <taxon>Eukaryota</taxon>
        <taxon>Viridiplantae</taxon>
        <taxon>Streptophyta</taxon>
        <taxon>Embryophyta</taxon>
        <taxon>Tracheophyta</taxon>
        <taxon>Spermatophyta</taxon>
        <taxon>Magnoliopsida</taxon>
        <taxon>Liliopsida</taxon>
        <taxon>Asparagales</taxon>
        <taxon>Orchidaceae</taxon>
        <taxon>Orchidoideae</taxon>
        <taxon>Orchideae</taxon>
        <taxon>Orchidinae</taxon>
        <taxon>Platanthera</taxon>
    </lineage>
</organism>
<proteinExistence type="predicted"/>
<keyword evidence="2" id="KW-0732">Signal</keyword>
<protein>
    <submittedName>
        <fullName evidence="3">Uncharacterized protein</fullName>
    </submittedName>
</protein>
<sequence>MSCSFILLTITTILLVVVPSHTAISFPQIPTSELIRTYCNVIDNLDVYPHDVIQLIPLHSSAPIVLLPNTLYCMASTISNETRNMSSVHGATAESSLDIKHGSSIQRYNLLASAKVVSLHNIDFDSRPTSSSGIMSCMKVYPEVLVASVRFYDGDVKPNETIEMYLEPTFSLQSISLHRRTPPLLFLTNPPPPKVVALFPHFASLIQLAITANPIPDARSSPGYLLPLPTQSSNPPYFPSKPPQSPP</sequence>
<feature type="compositionally biased region" description="Pro residues" evidence="1">
    <location>
        <begin position="236"/>
        <end position="247"/>
    </location>
</feature>
<evidence type="ECO:0000313" key="4">
    <source>
        <dbReference type="Proteomes" id="UP001412067"/>
    </source>
</evidence>
<name>A0ABR2LLP9_9ASPA</name>
<feature type="signal peptide" evidence="2">
    <location>
        <begin position="1"/>
        <end position="22"/>
    </location>
</feature>
<evidence type="ECO:0000256" key="2">
    <source>
        <dbReference type="SAM" id="SignalP"/>
    </source>
</evidence>
<feature type="chain" id="PRO_5046773500" evidence="2">
    <location>
        <begin position="23"/>
        <end position="247"/>
    </location>
</feature>
<gene>
    <name evidence="3" type="ORF">KSP40_PGU015517</name>
</gene>